<feature type="compositionally biased region" description="Basic and acidic residues" evidence="8">
    <location>
        <begin position="313"/>
        <end position="323"/>
    </location>
</feature>
<evidence type="ECO:0000256" key="7">
    <source>
        <dbReference type="HAMAP-Rule" id="MF_01007"/>
    </source>
</evidence>
<evidence type="ECO:0000256" key="5">
    <source>
        <dbReference type="ARBA" id="ARBA00022679"/>
    </source>
</evidence>
<feature type="region of interest" description="Disordered" evidence="8">
    <location>
        <begin position="292"/>
        <end position="323"/>
    </location>
</feature>
<dbReference type="Proteomes" id="UP000295247">
    <property type="component" value="Unassembled WGS sequence"/>
</dbReference>
<feature type="binding site" evidence="7">
    <location>
        <position position="109"/>
    </location>
    <ligand>
        <name>S-adenosyl-L-methionine</name>
        <dbReference type="ChEBI" id="CHEBI:59789"/>
    </ligand>
</feature>
<evidence type="ECO:0000256" key="8">
    <source>
        <dbReference type="SAM" id="MobiDB-lite"/>
    </source>
</evidence>
<keyword evidence="2 7" id="KW-0963">Cytoplasm</keyword>
<dbReference type="GO" id="GO:0005737">
    <property type="term" value="C:cytoplasm"/>
    <property type="evidence" value="ECO:0007669"/>
    <property type="project" value="UniProtKB-SubCell"/>
</dbReference>
<dbReference type="HAMAP" id="MF_01007">
    <property type="entry name" value="16SrRNA_methyltr_H"/>
    <property type="match status" value="1"/>
</dbReference>
<dbReference type="GO" id="GO:0070475">
    <property type="term" value="P:rRNA base methylation"/>
    <property type="evidence" value="ECO:0007669"/>
    <property type="project" value="UniProtKB-UniRule"/>
</dbReference>
<name>A0A4R4AHQ1_MARGR</name>
<dbReference type="Gene3D" id="3.40.50.150">
    <property type="entry name" value="Vaccinia Virus protein VP39"/>
    <property type="match status" value="1"/>
</dbReference>
<dbReference type="RefSeq" id="WP_123140024.1">
    <property type="nucleotide sequence ID" value="NZ_JAKEDQ010000005.1"/>
</dbReference>
<feature type="binding site" evidence="7">
    <location>
        <position position="116"/>
    </location>
    <ligand>
        <name>S-adenosyl-L-methionine</name>
        <dbReference type="ChEBI" id="CHEBI:59789"/>
    </ligand>
</feature>
<feature type="binding site" evidence="7">
    <location>
        <position position="87"/>
    </location>
    <ligand>
        <name>S-adenosyl-L-methionine</name>
        <dbReference type="ChEBI" id="CHEBI:59789"/>
    </ligand>
</feature>
<feature type="binding site" evidence="7">
    <location>
        <position position="63"/>
    </location>
    <ligand>
        <name>S-adenosyl-L-methionine</name>
        <dbReference type="ChEBI" id="CHEBI:59789"/>
    </ligand>
</feature>
<keyword evidence="3 7" id="KW-0698">rRNA processing</keyword>
<gene>
    <name evidence="7" type="primary">rsmH</name>
    <name evidence="9" type="ORF">EDC29_10287</name>
</gene>
<keyword evidence="6 7" id="KW-0949">S-adenosyl-L-methionine</keyword>
<dbReference type="EC" id="2.1.1.199" evidence="7"/>
<dbReference type="AlphaFoldDB" id="A0A4R4AHQ1"/>
<comment type="similarity">
    <text evidence="1 7">Belongs to the methyltransferase superfamily. RsmH family.</text>
</comment>
<evidence type="ECO:0000313" key="9">
    <source>
        <dbReference type="EMBL" id="TCW38196.1"/>
    </source>
</evidence>
<dbReference type="InterPro" id="IPR023397">
    <property type="entry name" value="SAM-dep_MeTrfase_MraW_recog"/>
</dbReference>
<dbReference type="PIRSF" id="PIRSF004486">
    <property type="entry name" value="MraW"/>
    <property type="match status" value="1"/>
</dbReference>
<accession>A0A4R4AHQ1</accession>
<dbReference type="Gene3D" id="1.10.150.170">
    <property type="entry name" value="Putative methyltransferase TM0872, insert domain"/>
    <property type="match status" value="1"/>
</dbReference>
<evidence type="ECO:0000313" key="10">
    <source>
        <dbReference type="Proteomes" id="UP000295247"/>
    </source>
</evidence>
<evidence type="ECO:0000256" key="1">
    <source>
        <dbReference type="ARBA" id="ARBA00010396"/>
    </source>
</evidence>
<evidence type="ECO:0000256" key="2">
    <source>
        <dbReference type="ARBA" id="ARBA00022490"/>
    </source>
</evidence>
<keyword evidence="5 7" id="KW-0808">Transferase</keyword>
<comment type="function">
    <text evidence="7">Specifically methylates the N4 position of cytidine in position 1402 (C1402) of 16S rRNA.</text>
</comment>
<evidence type="ECO:0000256" key="6">
    <source>
        <dbReference type="ARBA" id="ARBA00022691"/>
    </source>
</evidence>
<dbReference type="GO" id="GO:0071424">
    <property type="term" value="F:rRNA (cytosine-N4-)-methyltransferase activity"/>
    <property type="evidence" value="ECO:0007669"/>
    <property type="project" value="UniProtKB-UniRule"/>
</dbReference>
<dbReference type="EMBL" id="SMDC01000002">
    <property type="protein sequence ID" value="TCW38196.1"/>
    <property type="molecule type" value="Genomic_DNA"/>
</dbReference>
<reference evidence="9 10" key="1">
    <citation type="submission" date="2019-03" db="EMBL/GenBank/DDBJ databases">
        <title>Genomic Encyclopedia of Type Strains, Phase IV (KMG-IV): sequencing the most valuable type-strain genomes for metagenomic binning, comparative biology and taxonomic classification.</title>
        <authorList>
            <person name="Goeker M."/>
        </authorList>
    </citation>
    <scope>NUCLEOTIDE SEQUENCE [LARGE SCALE GENOMIC DNA]</scope>
    <source>
        <strain evidence="9 10">DSM 203</strain>
    </source>
</reference>
<dbReference type="SUPFAM" id="SSF81799">
    <property type="entry name" value="Putative methyltransferase TM0872, insert domain"/>
    <property type="match status" value="1"/>
</dbReference>
<dbReference type="InterPro" id="IPR029063">
    <property type="entry name" value="SAM-dependent_MTases_sf"/>
</dbReference>
<comment type="caution">
    <text evidence="9">The sequence shown here is derived from an EMBL/GenBank/DDBJ whole genome shotgun (WGS) entry which is preliminary data.</text>
</comment>
<dbReference type="SUPFAM" id="SSF53335">
    <property type="entry name" value="S-adenosyl-L-methionine-dependent methyltransferases"/>
    <property type="match status" value="1"/>
</dbReference>
<keyword evidence="4 7" id="KW-0489">Methyltransferase</keyword>
<sequence>MPLARPVPVDSQTIHRSVLLEEAVNALVTEPGGRYVDATFGRGGHSRAVLARLAPTGRLIGLDRDPEAIAAARALDDPRFRILHSAFGGIGAALAEAGESEPLNGILLDLGVSSPQLDTAERGFSFSADGPLDMRMDPSRGESAADWLMRAEQQEIARVLREFGEERFAKRIARAICERRAEAPLRTTAELAALVDRAQPGRREPGKHPATRTFQALRIQVNDELGEIERCLDQVCELLAPGGRLVVISFHSLEDRIVKHFMRRESRGAVLPKGVPVTGAPAPGRLRLLGKAQRPSAIESGSNPRARSAIMRVAERSPADGAS</sequence>
<dbReference type="NCBIfam" id="TIGR00006">
    <property type="entry name" value="16S rRNA (cytosine(1402)-N(4))-methyltransferase RsmH"/>
    <property type="match status" value="1"/>
</dbReference>
<feature type="binding site" evidence="7">
    <location>
        <begin position="43"/>
        <end position="45"/>
    </location>
    <ligand>
        <name>S-adenosyl-L-methionine</name>
        <dbReference type="ChEBI" id="CHEBI:59789"/>
    </ligand>
</feature>
<dbReference type="PANTHER" id="PTHR11265:SF0">
    <property type="entry name" value="12S RRNA N4-METHYLCYTIDINE METHYLTRANSFERASE"/>
    <property type="match status" value="1"/>
</dbReference>
<dbReference type="Pfam" id="PF01795">
    <property type="entry name" value="Methyltransf_5"/>
    <property type="match status" value="1"/>
</dbReference>
<comment type="catalytic activity">
    <reaction evidence="7">
        <text>cytidine(1402) in 16S rRNA + S-adenosyl-L-methionine = N(4)-methylcytidine(1402) in 16S rRNA + S-adenosyl-L-homocysteine + H(+)</text>
        <dbReference type="Rhea" id="RHEA:42928"/>
        <dbReference type="Rhea" id="RHEA-COMP:10286"/>
        <dbReference type="Rhea" id="RHEA-COMP:10287"/>
        <dbReference type="ChEBI" id="CHEBI:15378"/>
        <dbReference type="ChEBI" id="CHEBI:57856"/>
        <dbReference type="ChEBI" id="CHEBI:59789"/>
        <dbReference type="ChEBI" id="CHEBI:74506"/>
        <dbReference type="ChEBI" id="CHEBI:82748"/>
        <dbReference type="EC" id="2.1.1.199"/>
    </reaction>
</comment>
<dbReference type="FunFam" id="1.10.150.170:FF:000001">
    <property type="entry name" value="Ribosomal RNA small subunit methyltransferase H"/>
    <property type="match status" value="1"/>
</dbReference>
<organism evidence="9 10">
    <name type="scientific">Marichromatium gracile</name>
    <name type="common">Chromatium gracile</name>
    <dbReference type="NCBI Taxonomy" id="1048"/>
    <lineage>
        <taxon>Bacteria</taxon>
        <taxon>Pseudomonadati</taxon>
        <taxon>Pseudomonadota</taxon>
        <taxon>Gammaproteobacteria</taxon>
        <taxon>Chromatiales</taxon>
        <taxon>Chromatiaceae</taxon>
        <taxon>Marichromatium</taxon>
    </lineage>
</organism>
<evidence type="ECO:0000256" key="4">
    <source>
        <dbReference type="ARBA" id="ARBA00022603"/>
    </source>
</evidence>
<proteinExistence type="inferred from homology"/>
<evidence type="ECO:0000256" key="3">
    <source>
        <dbReference type="ARBA" id="ARBA00022552"/>
    </source>
</evidence>
<protein>
    <recommendedName>
        <fullName evidence="7">Ribosomal RNA small subunit methyltransferase H</fullName>
        <ecNumber evidence="7">2.1.1.199</ecNumber>
    </recommendedName>
    <alternativeName>
        <fullName evidence="7">16S rRNA m(4)C1402 methyltransferase</fullName>
    </alternativeName>
    <alternativeName>
        <fullName evidence="7">rRNA (cytosine-N(4)-)-methyltransferase RsmH</fullName>
    </alternativeName>
</protein>
<comment type="subcellular location">
    <subcellularLocation>
        <location evidence="7">Cytoplasm</location>
    </subcellularLocation>
</comment>
<dbReference type="PANTHER" id="PTHR11265">
    <property type="entry name" value="S-ADENOSYL-METHYLTRANSFERASE MRAW"/>
    <property type="match status" value="1"/>
</dbReference>
<dbReference type="InterPro" id="IPR002903">
    <property type="entry name" value="RsmH"/>
</dbReference>